<comment type="caution">
    <text evidence="9">The sequence shown here is derived from an EMBL/GenBank/DDBJ whole genome shotgun (WGS) entry which is preliminary data.</text>
</comment>
<evidence type="ECO:0000256" key="1">
    <source>
        <dbReference type="ARBA" id="ARBA00022443"/>
    </source>
</evidence>
<dbReference type="Pfam" id="PF00397">
    <property type="entry name" value="WW"/>
    <property type="match status" value="1"/>
</dbReference>
<dbReference type="PROSITE" id="PS50002">
    <property type="entry name" value="SH3"/>
    <property type="match status" value="1"/>
</dbReference>
<keyword evidence="2" id="KW-0343">GTPase activation</keyword>
<dbReference type="OrthoDB" id="79452at2759"/>
<dbReference type="InterPro" id="IPR035491">
    <property type="entry name" value="ARHGAP12_SH3"/>
</dbReference>
<evidence type="ECO:0000256" key="2">
    <source>
        <dbReference type="ARBA" id="ARBA00022468"/>
    </source>
</evidence>
<evidence type="ECO:0000259" key="8">
    <source>
        <dbReference type="PROSITE" id="PS50238"/>
    </source>
</evidence>
<dbReference type="PANTHER" id="PTHR23176:SF107">
    <property type="entry name" value="RHO GTPASE-ACTIVATING PROTEIN 12"/>
    <property type="match status" value="1"/>
</dbReference>
<dbReference type="SUPFAM" id="SSF50729">
    <property type="entry name" value="PH domain-like"/>
    <property type="match status" value="1"/>
</dbReference>
<gene>
    <name evidence="9" type="ORF">COCON_G00138660</name>
</gene>
<feature type="compositionally biased region" description="Low complexity" evidence="4">
    <location>
        <begin position="368"/>
        <end position="390"/>
    </location>
</feature>
<feature type="region of interest" description="Disordered" evidence="4">
    <location>
        <begin position="221"/>
        <end position="263"/>
    </location>
</feature>
<dbReference type="SUPFAM" id="SSF48350">
    <property type="entry name" value="GTPase activation domain, GAP"/>
    <property type="match status" value="1"/>
</dbReference>
<dbReference type="CDD" id="cd12070">
    <property type="entry name" value="SH3_ARHGAP12"/>
    <property type="match status" value="1"/>
</dbReference>
<dbReference type="Proteomes" id="UP001152803">
    <property type="component" value="Unassembled WGS sequence"/>
</dbReference>
<dbReference type="Pfam" id="PF16618">
    <property type="entry name" value="SH3-WW_linker"/>
    <property type="match status" value="1"/>
</dbReference>
<dbReference type="InterPro" id="IPR036028">
    <property type="entry name" value="SH3-like_dom_sf"/>
</dbReference>
<feature type="region of interest" description="Disordered" evidence="4">
    <location>
        <begin position="80"/>
        <end position="198"/>
    </location>
</feature>
<dbReference type="Pfam" id="PF00018">
    <property type="entry name" value="SH3_1"/>
    <property type="match status" value="1"/>
</dbReference>
<dbReference type="SMART" id="SM00456">
    <property type="entry name" value="WW"/>
    <property type="match status" value="2"/>
</dbReference>
<feature type="region of interest" description="Disordered" evidence="4">
    <location>
        <begin position="348"/>
        <end position="390"/>
    </location>
</feature>
<evidence type="ECO:0008006" key="11">
    <source>
        <dbReference type="Google" id="ProtNLM"/>
    </source>
</evidence>
<dbReference type="EMBL" id="JAFJMO010000009">
    <property type="protein sequence ID" value="KAJ8268694.1"/>
    <property type="molecule type" value="Genomic_DNA"/>
</dbReference>
<evidence type="ECO:0000313" key="10">
    <source>
        <dbReference type="Proteomes" id="UP001152803"/>
    </source>
</evidence>
<accession>A0A9Q1DF91</accession>
<evidence type="ECO:0000313" key="9">
    <source>
        <dbReference type="EMBL" id="KAJ8268694.1"/>
    </source>
</evidence>
<sequence length="813" mass="91876">MADVDGRCDLDLAPGQVYIEVEYDYDYEARRGPVSIREGECFLLVTKTNDDWWQVRREEGGKPFFVPAQYVREARKALMPPPKALMPPSRALMPPPRPQLLDRHPEMCQPPEPGLTPESPRRGDPSPWPDSGGSSEKLRNDSESGDELSSSSTELLQSAPQVRAESPVNTNLQELNVSQPSLPPEPAGPPLSMLGDWEMHSDSSGRHYYYNRLTQECTWKPPRASLSRDTHTPDSEPLSSDETCLSAYSSQSDSQYGSPPNGWSEELDQYGHTLYVCERTQEKWLKHMDAQGRQYYYSADGSRSEWELPKPAARSPKTRSLDRNEPIVLNKWHNNTCILETNEKPVKHRRYRSERLSGSSASREQDSPKPSSPDTDSCPSSPKSLSSFSRKCGPLNVTKITEHGRRVRKNWTSSWAVLDGSSLQFSKSQGGQLGESVVGSYYRRGSFPELLLSLLSNWRPSVKPRPALSYVFSRPGPADTFGGGHSMLDFAVDLRGGSVEWASKDKSSKKHVIELKIRQGTELLIHSESDTIANNWYKALTETISAHACESDEAIEEDLPASPGAENQEEEHRDKKGTMKNSGSVDSSDQKRTRGKLKKFLTRRPTLQSVKDRGYIKDQVFGSSLASLCQRESVTVPDFVRMCIDHVENGLGLDGLYRVSGNLSVIQKLRYAVNHDEKVNLDDSKWRDVHVTTGALKMFFRELPEPLFTFRHFDDFISAVKCFDKKQRLHSVKDLVKRLPKPNHDTMQALFKHLRNVMDRGDENRMTAQSLAIVFGPTLLRPEVESLSMAVHMVYQNHLVELILLEYEYIFGR</sequence>
<name>A0A9Q1DF91_CONCO</name>
<dbReference type="Pfam" id="PF00620">
    <property type="entry name" value="RhoGAP"/>
    <property type="match status" value="1"/>
</dbReference>
<dbReference type="SUPFAM" id="SSF50044">
    <property type="entry name" value="SH3-domain"/>
    <property type="match status" value="1"/>
</dbReference>
<feature type="domain" description="Rho-GAP" evidence="8">
    <location>
        <begin position="623"/>
        <end position="811"/>
    </location>
</feature>
<feature type="domain" description="WW" evidence="7">
    <location>
        <begin position="278"/>
        <end position="311"/>
    </location>
</feature>
<dbReference type="SUPFAM" id="SSF51045">
    <property type="entry name" value="WW domain"/>
    <property type="match status" value="2"/>
</dbReference>
<organism evidence="9 10">
    <name type="scientific">Conger conger</name>
    <name type="common">Conger eel</name>
    <name type="synonym">Muraena conger</name>
    <dbReference type="NCBI Taxonomy" id="82655"/>
    <lineage>
        <taxon>Eukaryota</taxon>
        <taxon>Metazoa</taxon>
        <taxon>Chordata</taxon>
        <taxon>Craniata</taxon>
        <taxon>Vertebrata</taxon>
        <taxon>Euteleostomi</taxon>
        <taxon>Actinopterygii</taxon>
        <taxon>Neopterygii</taxon>
        <taxon>Teleostei</taxon>
        <taxon>Anguilliformes</taxon>
        <taxon>Congridae</taxon>
        <taxon>Conger</taxon>
    </lineage>
</organism>
<feature type="domain" description="PH" evidence="6">
    <location>
        <begin position="399"/>
        <end position="545"/>
    </location>
</feature>
<dbReference type="Gene3D" id="1.10.555.10">
    <property type="entry name" value="Rho GTPase activation protein"/>
    <property type="match status" value="1"/>
</dbReference>
<dbReference type="InterPro" id="IPR050729">
    <property type="entry name" value="Rho-GAP"/>
</dbReference>
<dbReference type="InterPro" id="IPR008936">
    <property type="entry name" value="Rho_GTPase_activation_prot"/>
</dbReference>
<feature type="compositionally biased region" description="Low complexity" evidence="4">
    <location>
        <begin position="147"/>
        <end position="158"/>
    </location>
</feature>
<dbReference type="InterPro" id="IPR001452">
    <property type="entry name" value="SH3_domain"/>
</dbReference>
<dbReference type="PROSITE" id="PS50020">
    <property type="entry name" value="WW_DOMAIN_2"/>
    <property type="match status" value="2"/>
</dbReference>
<dbReference type="Gene3D" id="2.30.30.40">
    <property type="entry name" value="SH3 Domains"/>
    <property type="match status" value="1"/>
</dbReference>
<keyword evidence="1 3" id="KW-0728">SH3 domain</keyword>
<feature type="domain" description="WW" evidence="7">
    <location>
        <begin position="191"/>
        <end position="224"/>
    </location>
</feature>
<evidence type="ECO:0000259" key="5">
    <source>
        <dbReference type="PROSITE" id="PS50002"/>
    </source>
</evidence>
<dbReference type="InterPro" id="IPR011993">
    <property type="entry name" value="PH-like_dom_sf"/>
</dbReference>
<protein>
    <recommendedName>
        <fullName evidence="11">Rho GTPase-activating protein 12-like</fullName>
    </recommendedName>
</protein>
<dbReference type="PROSITE" id="PS50003">
    <property type="entry name" value="PH_DOMAIN"/>
    <property type="match status" value="1"/>
</dbReference>
<dbReference type="InterPro" id="IPR000198">
    <property type="entry name" value="RhoGAP_dom"/>
</dbReference>
<evidence type="ECO:0000259" key="7">
    <source>
        <dbReference type="PROSITE" id="PS50020"/>
    </source>
</evidence>
<evidence type="ECO:0000256" key="4">
    <source>
        <dbReference type="SAM" id="MobiDB-lite"/>
    </source>
</evidence>
<dbReference type="GO" id="GO:0005096">
    <property type="term" value="F:GTPase activator activity"/>
    <property type="evidence" value="ECO:0007669"/>
    <property type="project" value="UniProtKB-KW"/>
</dbReference>
<dbReference type="InterPro" id="IPR001202">
    <property type="entry name" value="WW_dom"/>
</dbReference>
<proteinExistence type="predicted"/>
<dbReference type="Gene3D" id="2.30.29.30">
    <property type="entry name" value="Pleckstrin-homology domain (PH domain)/Phosphotyrosine-binding domain (PTB)"/>
    <property type="match status" value="1"/>
</dbReference>
<dbReference type="PANTHER" id="PTHR23176">
    <property type="entry name" value="RHO/RAC/CDC GTPASE-ACTIVATING PROTEIN"/>
    <property type="match status" value="1"/>
</dbReference>
<evidence type="ECO:0000259" key="6">
    <source>
        <dbReference type="PROSITE" id="PS50003"/>
    </source>
</evidence>
<feature type="compositionally biased region" description="Polar residues" evidence="4">
    <location>
        <begin position="237"/>
        <end position="258"/>
    </location>
</feature>
<dbReference type="InterPro" id="IPR001849">
    <property type="entry name" value="PH_domain"/>
</dbReference>
<dbReference type="SMART" id="SM00233">
    <property type="entry name" value="PH"/>
    <property type="match status" value="1"/>
</dbReference>
<dbReference type="AlphaFoldDB" id="A0A9Q1DF91"/>
<dbReference type="GO" id="GO:0005737">
    <property type="term" value="C:cytoplasm"/>
    <property type="evidence" value="ECO:0007669"/>
    <property type="project" value="TreeGrafter"/>
</dbReference>
<dbReference type="SMART" id="SM00324">
    <property type="entry name" value="RhoGAP"/>
    <property type="match status" value="1"/>
</dbReference>
<dbReference type="CDD" id="cd04403">
    <property type="entry name" value="RhoGAP_ARHGAP27_15_12_9"/>
    <property type="match status" value="1"/>
</dbReference>
<dbReference type="FunFam" id="1.10.555.10:FF:000003">
    <property type="entry name" value="Putative rho GTPase-activating protein 12"/>
    <property type="match status" value="1"/>
</dbReference>
<keyword evidence="10" id="KW-1185">Reference proteome</keyword>
<feature type="region of interest" description="Disordered" evidence="4">
    <location>
        <begin position="553"/>
        <end position="598"/>
    </location>
</feature>
<reference evidence="9" key="1">
    <citation type="journal article" date="2023" name="Science">
        <title>Genome structures resolve the early diversification of teleost fishes.</title>
        <authorList>
            <person name="Parey E."/>
            <person name="Louis A."/>
            <person name="Montfort J."/>
            <person name="Bouchez O."/>
            <person name="Roques C."/>
            <person name="Iampietro C."/>
            <person name="Lluch J."/>
            <person name="Castinel A."/>
            <person name="Donnadieu C."/>
            <person name="Desvignes T."/>
            <person name="Floi Bucao C."/>
            <person name="Jouanno E."/>
            <person name="Wen M."/>
            <person name="Mejri S."/>
            <person name="Dirks R."/>
            <person name="Jansen H."/>
            <person name="Henkel C."/>
            <person name="Chen W.J."/>
            <person name="Zahm M."/>
            <person name="Cabau C."/>
            <person name="Klopp C."/>
            <person name="Thompson A.W."/>
            <person name="Robinson-Rechavi M."/>
            <person name="Braasch I."/>
            <person name="Lecointre G."/>
            <person name="Bobe J."/>
            <person name="Postlethwait J.H."/>
            <person name="Berthelot C."/>
            <person name="Roest Crollius H."/>
            <person name="Guiguen Y."/>
        </authorList>
    </citation>
    <scope>NUCLEOTIDE SEQUENCE</scope>
    <source>
        <strain evidence="9">Concon-B</strain>
    </source>
</reference>
<feature type="compositionally biased region" description="Polar residues" evidence="4">
    <location>
        <begin position="167"/>
        <end position="177"/>
    </location>
</feature>
<dbReference type="CDD" id="cd00201">
    <property type="entry name" value="WW"/>
    <property type="match status" value="1"/>
</dbReference>
<evidence type="ECO:0000256" key="3">
    <source>
        <dbReference type="PROSITE-ProRule" id="PRU00192"/>
    </source>
</evidence>
<feature type="region of interest" description="Disordered" evidence="4">
    <location>
        <begin position="301"/>
        <end position="322"/>
    </location>
</feature>
<dbReference type="GO" id="GO:0007165">
    <property type="term" value="P:signal transduction"/>
    <property type="evidence" value="ECO:0007669"/>
    <property type="project" value="InterPro"/>
</dbReference>
<dbReference type="PROSITE" id="PS50238">
    <property type="entry name" value="RHOGAP"/>
    <property type="match status" value="1"/>
</dbReference>
<dbReference type="InterPro" id="IPR036020">
    <property type="entry name" value="WW_dom_sf"/>
</dbReference>
<feature type="domain" description="SH3" evidence="5">
    <location>
        <begin position="14"/>
        <end position="76"/>
    </location>
</feature>
<dbReference type="Gene3D" id="2.20.70.10">
    <property type="match status" value="1"/>
</dbReference>